<comment type="subcellular location">
    <subcellularLocation>
        <location evidence="1">Cytoplasm</location>
        <location evidence="1">Nucleoid</location>
    </subcellularLocation>
</comment>
<reference evidence="6" key="2">
    <citation type="journal article" date="2021" name="PeerJ">
        <title>Extensive microbial diversity within the chicken gut microbiome revealed by metagenomics and culture.</title>
        <authorList>
            <person name="Gilroy R."/>
            <person name="Ravi A."/>
            <person name="Getino M."/>
            <person name="Pursley I."/>
            <person name="Horton D.L."/>
            <person name="Alikhan N.F."/>
            <person name="Baker D."/>
            <person name="Gharbi K."/>
            <person name="Hall N."/>
            <person name="Watson M."/>
            <person name="Adriaenssens E.M."/>
            <person name="Foster-Nyarko E."/>
            <person name="Jarju S."/>
            <person name="Secka A."/>
            <person name="Antonio M."/>
            <person name="Oren A."/>
            <person name="Chaudhuri R.R."/>
            <person name="La Ragione R."/>
            <person name="Hildebrand F."/>
            <person name="Pallen M.J."/>
        </authorList>
    </citation>
    <scope>NUCLEOTIDE SEQUENCE</scope>
    <source>
        <strain evidence="6">CHK189-12415</strain>
    </source>
</reference>
<dbReference type="GO" id="GO:0003677">
    <property type="term" value="F:DNA binding"/>
    <property type="evidence" value="ECO:0007669"/>
    <property type="project" value="UniProtKB-KW"/>
</dbReference>
<evidence type="ECO:0000256" key="3">
    <source>
        <dbReference type="ARBA" id="ARBA00022829"/>
    </source>
</evidence>
<dbReference type="SMART" id="SM00470">
    <property type="entry name" value="ParB"/>
    <property type="match status" value="1"/>
</dbReference>
<sequence>MAKLKRGGLGRGLDALYEDNSAAFPDEKAEDGIKMVRVSAIEPNRGQPRKEFDSESLSELADSIREHGVLQPLLVRRMPGASLDEESYQLVAGERRWRAARMAGLSEVPVVVREMSEAEVLEFALIENLQREDLNPLEEAGGYQELIDTFGLTQEEVARKVGRSRSAVANALRVLKLPQELHPYLRDGDLTAGHAKALLTVKERGKMLKLAEITIEQGLSVREVERRAARLNEASEEADLVPIIHDHFYKEMQLAMQNELGRRVRINPKYGDNGGTLQINYFSKEDLQAIAQVLGQITGEKIENQEGDEE</sequence>
<dbReference type="Pfam" id="PF17762">
    <property type="entry name" value="HTH_ParB"/>
    <property type="match status" value="1"/>
</dbReference>
<dbReference type="EMBL" id="DVHA01000078">
    <property type="protein sequence ID" value="HIR60394.1"/>
    <property type="molecule type" value="Genomic_DNA"/>
</dbReference>
<evidence type="ECO:0000313" key="6">
    <source>
        <dbReference type="EMBL" id="HIR60394.1"/>
    </source>
</evidence>
<dbReference type="GO" id="GO:0007059">
    <property type="term" value="P:chromosome segregation"/>
    <property type="evidence" value="ECO:0007669"/>
    <property type="project" value="UniProtKB-KW"/>
</dbReference>
<evidence type="ECO:0000256" key="1">
    <source>
        <dbReference type="ARBA" id="ARBA00004453"/>
    </source>
</evidence>
<organism evidence="6 7">
    <name type="scientific">Candidatus Faecivivens stercoravium</name>
    <dbReference type="NCBI Taxonomy" id="2840803"/>
    <lineage>
        <taxon>Bacteria</taxon>
        <taxon>Bacillati</taxon>
        <taxon>Bacillota</taxon>
        <taxon>Clostridia</taxon>
        <taxon>Eubacteriales</taxon>
        <taxon>Oscillospiraceae</taxon>
        <taxon>Oscillospiraceae incertae sedis</taxon>
        <taxon>Candidatus Faecivivens</taxon>
    </lineage>
</organism>
<dbReference type="SUPFAM" id="SSF109709">
    <property type="entry name" value="KorB DNA-binding domain-like"/>
    <property type="match status" value="1"/>
</dbReference>
<protein>
    <submittedName>
        <fullName evidence="6">ParB/RepB/Spo0J family partition protein</fullName>
    </submittedName>
</protein>
<dbReference type="AlphaFoldDB" id="A0A9D1DX08"/>
<name>A0A9D1DX08_9FIRM</name>
<dbReference type="PANTHER" id="PTHR33375">
    <property type="entry name" value="CHROMOSOME-PARTITIONING PROTEIN PARB-RELATED"/>
    <property type="match status" value="1"/>
</dbReference>
<evidence type="ECO:0000313" key="7">
    <source>
        <dbReference type="Proteomes" id="UP000824241"/>
    </source>
</evidence>
<gene>
    <name evidence="6" type="ORF">IAB37_02305</name>
</gene>
<dbReference type="NCBIfam" id="TIGR00180">
    <property type="entry name" value="parB_part"/>
    <property type="match status" value="1"/>
</dbReference>
<dbReference type="PANTHER" id="PTHR33375:SF1">
    <property type="entry name" value="CHROMOSOME-PARTITIONING PROTEIN PARB-RELATED"/>
    <property type="match status" value="1"/>
</dbReference>
<dbReference type="Gene3D" id="1.10.10.2830">
    <property type="match status" value="1"/>
</dbReference>
<keyword evidence="3" id="KW-0159">Chromosome partition</keyword>
<dbReference type="GO" id="GO:0045881">
    <property type="term" value="P:positive regulation of sporulation resulting in formation of a cellular spore"/>
    <property type="evidence" value="ECO:0007669"/>
    <property type="project" value="TreeGrafter"/>
</dbReference>
<dbReference type="GO" id="GO:0005694">
    <property type="term" value="C:chromosome"/>
    <property type="evidence" value="ECO:0007669"/>
    <property type="project" value="TreeGrafter"/>
</dbReference>
<evidence type="ECO:0000259" key="5">
    <source>
        <dbReference type="SMART" id="SM00470"/>
    </source>
</evidence>
<evidence type="ECO:0000256" key="4">
    <source>
        <dbReference type="ARBA" id="ARBA00023125"/>
    </source>
</evidence>
<dbReference type="SUPFAM" id="SSF110849">
    <property type="entry name" value="ParB/Sulfiredoxin"/>
    <property type="match status" value="1"/>
</dbReference>
<comment type="caution">
    <text evidence="6">The sequence shown here is derived from an EMBL/GenBank/DDBJ whole genome shotgun (WGS) entry which is preliminary data.</text>
</comment>
<dbReference type="InterPro" id="IPR050336">
    <property type="entry name" value="Chromosome_partition/occlusion"/>
</dbReference>
<dbReference type="GO" id="GO:0009295">
    <property type="term" value="C:nucleoid"/>
    <property type="evidence" value="ECO:0007669"/>
    <property type="project" value="UniProtKB-SubCell"/>
</dbReference>
<keyword evidence="4" id="KW-0238">DNA-binding</keyword>
<dbReference type="FunFam" id="3.90.1530.30:FF:000001">
    <property type="entry name" value="Chromosome partitioning protein ParB"/>
    <property type="match status" value="1"/>
</dbReference>
<dbReference type="InterPro" id="IPR004437">
    <property type="entry name" value="ParB/RepB/Spo0J"/>
</dbReference>
<accession>A0A9D1DX08</accession>
<dbReference type="FunFam" id="1.10.10.2830:FF:000001">
    <property type="entry name" value="Chromosome partitioning protein ParB"/>
    <property type="match status" value="1"/>
</dbReference>
<dbReference type="CDD" id="cd16393">
    <property type="entry name" value="SPO0J_N"/>
    <property type="match status" value="1"/>
</dbReference>
<evidence type="ECO:0000256" key="2">
    <source>
        <dbReference type="ARBA" id="ARBA00006295"/>
    </source>
</evidence>
<dbReference type="Proteomes" id="UP000824241">
    <property type="component" value="Unassembled WGS sequence"/>
</dbReference>
<dbReference type="Gene3D" id="3.90.1530.30">
    <property type="match status" value="1"/>
</dbReference>
<dbReference type="InterPro" id="IPR041468">
    <property type="entry name" value="HTH_ParB/Spo0J"/>
</dbReference>
<dbReference type="InterPro" id="IPR003115">
    <property type="entry name" value="ParB_N"/>
</dbReference>
<dbReference type="Pfam" id="PF02195">
    <property type="entry name" value="ParB_N"/>
    <property type="match status" value="1"/>
</dbReference>
<proteinExistence type="inferred from homology"/>
<reference evidence="6" key="1">
    <citation type="submission" date="2020-10" db="EMBL/GenBank/DDBJ databases">
        <authorList>
            <person name="Gilroy R."/>
        </authorList>
    </citation>
    <scope>NUCLEOTIDE SEQUENCE</scope>
    <source>
        <strain evidence="6">CHK189-12415</strain>
    </source>
</reference>
<comment type="similarity">
    <text evidence="2">Belongs to the ParB family.</text>
</comment>
<feature type="domain" description="ParB-like N-terminal" evidence="5">
    <location>
        <begin position="34"/>
        <end position="129"/>
    </location>
</feature>
<dbReference type="InterPro" id="IPR036086">
    <property type="entry name" value="ParB/Sulfiredoxin_sf"/>
</dbReference>